<dbReference type="CDD" id="cd09601">
    <property type="entry name" value="M1_APN-Q_like"/>
    <property type="match status" value="2"/>
</dbReference>
<feature type="non-terminal residue" evidence="25">
    <location>
        <position position="2415"/>
    </location>
</feature>
<comment type="similarity">
    <text evidence="2">Belongs to the peptidase M1 family.</text>
</comment>
<feature type="domain" description="Peptidase M1 membrane alanine aminopeptidase" evidence="20">
    <location>
        <begin position="1851"/>
        <end position="2067"/>
    </location>
</feature>
<dbReference type="InterPro" id="IPR027268">
    <property type="entry name" value="Peptidase_M4/M1_CTD_sf"/>
</dbReference>
<dbReference type="Proteomes" id="UP000669903">
    <property type="component" value="Unassembled WGS sequence"/>
</dbReference>
<dbReference type="Pfam" id="PF25577">
    <property type="entry name" value="TPR_TAF2_C"/>
    <property type="match status" value="2"/>
</dbReference>
<dbReference type="Pfam" id="PF11838">
    <property type="entry name" value="ERAP1_C"/>
    <property type="match status" value="2"/>
</dbReference>
<evidence type="ECO:0000256" key="19">
    <source>
        <dbReference type="SAM" id="Phobius"/>
    </source>
</evidence>
<feature type="domain" description="Transcription initiation factor TFIID subunit 2 TPR repeats" evidence="24">
    <location>
        <begin position="1416"/>
        <end position="1457"/>
    </location>
</feature>
<evidence type="ECO:0000259" key="24">
    <source>
        <dbReference type="Pfam" id="PF25577"/>
    </source>
</evidence>
<dbReference type="GO" id="GO:0098552">
    <property type="term" value="C:side of membrane"/>
    <property type="evidence" value="ECO:0007669"/>
    <property type="project" value="UniProtKB-KW"/>
</dbReference>
<evidence type="ECO:0000256" key="16">
    <source>
        <dbReference type="PIRSR" id="PIRSR634016-3"/>
    </source>
</evidence>
<dbReference type="InterPro" id="IPR036465">
    <property type="entry name" value="vWFA_dom_sf"/>
</dbReference>
<evidence type="ECO:0000256" key="6">
    <source>
        <dbReference type="ARBA" id="ARBA00022670"/>
    </source>
</evidence>
<feature type="domain" description="VWA N-terminal" evidence="21">
    <location>
        <begin position="768"/>
        <end position="893"/>
    </location>
</feature>
<evidence type="ECO:0000256" key="9">
    <source>
        <dbReference type="ARBA" id="ARBA00022801"/>
    </source>
</evidence>
<reference evidence="25" key="1">
    <citation type="submission" date="2020-03" db="EMBL/GenBank/DDBJ databases">
        <title>Relaxed selection underlies rapid genomic changes in the transitions from sociality to social parasitism in ants.</title>
        <authorList>
            <person name="Bi X."/>
        </authorList>
    </citation>
    <scope>NUCLEOTIDE SEQUENCE</scope>
    <source>
        <strain evidence="25">BGI-DK2014a</strain>
        <tissue evidence="25">Whole body</tissue>
    </source>
</reference>
<dbReference type="PANTHER" id="PTHR11533">
    <property type="entry name" value="PROTEASE M1 ZINC METALLOPROTEASE"/>
    <property type="match status" value="1"/>
</dbReference>
<evidence type="ECO:0000256" key="7">
    <source>
        <dbReference type="ARBA" id="ARBA00022723"/>
    </source>
</evidence>
<dbReference type="InterPro" id="IPR024571">
    <property type="entry name" value="ERAP1-like_C_dom"/>
</dbReference>
<keyword evidence="5" id="KW-0336">GPI-anchor</keyword>
<dbReference type="Gene3D" id="2.60.40.1730">
    <property type="entry name" value="tricorn interacting facor f3 domain"/>
    <property type="match status" value="2"/>
</dbReference>
<keyword evidence="3 25" id="KW-0031">Aminopeptidase</keyword>
<keyword evidence="4" id="KW-1003">Cell membrane</keyword>
<evidence type="ECO:0000256" key="1">
    <source>
        <dbReference type="ARBA" id="ARBA00004609"/>
    </source>
</evidence>
<dbReference type="GO" id="GO:0005886">
    <property type="term" value="C:plasma membrane"/>
    <property type="evidence" value="ECO:0007669"/>
    <property type="project" value="UniProtKB-SubCell"/>
</dbReference>
<feature type="domain" description="ERAP1-like C-terminal" evidence="22">
    <location>
        <begin position="418"/>
        <end position="720"/>
    </location>
</feature>
<keyword evidence="13" id="KW-0325">Glycoprotein</keyword>
<keyword evidence="14" id="KW-0449">Lipoprotein</keyword>
<protein>
    <submittedName>
        <fullName evidence="25">AMPQ Aminopeptidase</fullName>
    </submittedName>
</protein>
<evidence type="ECO:0000256" key="15">
    <source>
        <dbReference type="PIRSR" id="PIRSR634016-1"/>
    </source>
</evidence>
<dbReference type="PANTHER" id="PTHR11533:SF301">
    <property type="entry name" value="AMINOPEPTIDASE"/>
    <property type="match status" value="1"/>
</dbReference>
<keyword evidence="9" id="KW-0378">Hydrolase</keyword>
<dbReference type="InterPro" id="IPR034016">
    <property type="entry name" value="M1_APN-typ"/>
</dbReference>
<feature type="domain" description="Transcription initiation factor TFIID subunit 2 TPR repeats" evidence="24">
    <location>
        <begin position="1318"/>
        <end position="1391"/>
    </location>
</feature>
<dbReference type="Gene3D" id="3.40.50.410">
    <property type="entry name" value="von Willebrand factor, type A domain"/>
    <property type="match status" value="1"/>
</dbReference>
<dbReference type="PRINTS" id="PR00756">
    <property type="entry name" value="ALADIPTASE"/>
</dbReference>
<evidence type="ECO:0000256" key="8">
    <source>
        <dbReference type="ARBA" id="ARBA00022729"/>
    </source>
</evidence>
<evidence type="ECO:0000259" key="20">
    <source>
        <dbReference type="Pfam" id="PF01433"/>
    </source>
</evidence>
<feature type="compositionally biased region" description="Acidic residues" evidence="18">
    <location>
        <begin position="901"/>
        <end position="922"/>
    </location>
</feature>
<dbReference type="FunFam" id="2.60.40.1910:FF:000008">
    <property type="entry name" value="Aminopeptidase"/>
    <property type="match status" value="1"/>
</dbReference>
<dbReference type="Pfam" id="PF08399">
    <property type="entry name" value="VWA_N"/>
    <property type="match status" value="1"/>
</dbReference>
<gene>
    <name evidence="25" type="primary">Lvrn_0</name>
    <name evidence="25" type="ORF">G6Z76_0005521</name>
</gene>
<feature type="compositionally biased region" description="Acidic residues" evidence="18">
    <location>
        <begin position="933"/>
        <end position="974"/>
    </location>
</feature>
<keyword evidence="8" id="KW-0732">Signal</keyword>
<dbReference type="Gene3D" id="1.10.390.10">
    <property type="entry name" value="Neutral Protease Domain 2"/>
    <property type="match status" value="2"/>
</dbReference>
<evidence type="ECO:0000313" key="26">
    <source>
        <dbReference type="Proteomes" id="UP000669903"/>
    </source>
</evidence>
<feature type="domain" description="Peptidase M1 membrane alanine aminopeptidase" evidence="20">
    <location>
        <begin position="107"/>
        <end position="328"/>
    </location>
</feature>
<dbReference type="InterPro" id="IPR013608">
    <property type="entry name" value="VWA_N"/>
</dbReference>
<evidence type="ECO:0000256" key="11">
    <source>
        <dbReference type="ARBA" id="ARBA00023049"/>
    </source>
</evidence>
<keyword evidence="12 19" id="KW-0472">Membrane</keyword>
<dbReference type="Pfam" id="PF17900">
    <property type="entry name" value="Peptidase_M1_N"/>
    <property type="match status" value="2"/>
</dbReference>
<evidence type="ECO:0000259" key="22">
    <source>
        <dbReference type="Pfam" id="PF11838"/>
    </source>
</evidence>
<evidence type="ECO:0000259" key="21">
    <source>
        <dbReference type="Pfam" id="PF08399"/>
    </source>
</evidence>
<accession>A0A836G3Z4</accession>
<proteinExistence type="inferred from homology"/>
<dbReference type="InterPro" id="IPR042097">
    <property type="entry name" value="Aminopeptidase_N-like_N_sf"/>
</dbReference>
<dbReference type="GO" id="GO:0008270">
    <property type="term" value="F:zinc ion binding"/>
    <property type="evidence" value="ECO:0007669"/>
    <property type="project" value="InterPro"/>
</dbReference>
<keyword evidence="10 16" id="KW-0862">Zinc</keyword>
<evidence type="ECO:0000256" key="14">
    <source>
        <dbReference type="ARBA" id="ARBA00023288"/>
    </source>
</evidence>
<evidence type="ECO:0000256" key="3">
    <source>
        <dbReference type="ARBA" id="ARBA00022438"/>
    </source>
</evidence>
<feature type="non-terminal residue" evidence="25">
    <location>
        <position position="1"/>
    </location>
</feature>
<dbReference type="FunFam" id="1.10.390.10:FF:000013">
    <property type="entry name" value="Aminopeptidase N"/>
    <property type="match status" value="1"/>
</dbReference>
<evidence type="ECO:0000259" key="23">
    <source>
        <dbReference type="Pfam" id="PF17900"/>
    </source>
</evidence>
<dbReference type="InterPro" id="IPR014782">
    <property type="entry name" value="Peptidase_M1_dom"/>
</dbReference>
<keyword evidence="19" id="KW-1133">Transmembrane helix</keyword>
<evidence type="ECO:0000256" key="12">
    <source>
        <dbReference type="ARBA" id="ARBA00023136"/>
    </source>
</evidence>
<feature type="binding site" evidence="16">
    <location>
        <position position="1916"/>
    </location>
    <ligand>
        <name>Zn(2+)</name>
        <dbReference type="ChEBI" id="CHEBI:29105"/>
        <note>catalytic</note>
    </ligand>
</feature>
<dbReference type="Gene3D" id="2.60.40.1910">
    <property type="match status" value="2"/>
</dbReference>
<evidence type="ECO:0000256" key="17">
    <source>
        <dbReference type="PIRSR" id="PIRSR634016-4"/>
    </source>
</evidence>
<keyword evidence="26" id="KW-1185">Reference proteome</keyword>
<feature type="transmembrane region" description="Helical" evidence="19">
    <location>
        <begin position="1394"/>
        <end position="1413"/>
    </location>
</feature>
<keyword evidence="7 16" id="KW-0479">Metal-binding</keyword>
<evidence type="ECO:0000256" key="4">
    <source>
        <dbReference type="ARBA" id="ARBA00022475"/>
    </source>
</evidence>
<feature type="domain" description="Aminopeptidase N-like N-terminal" evidence="23">
    <location>
        <begin position="1615"/>
        <end position="1804"/>
    </location>
</feature>
<dbReference type="Pfam" id="PF01433">
    <property type="entry name" value="Peptidase_M1"/>
    <property type="match status" value="2"/>
</dbReference>
<comment type="cofactor">
    <cofactor evidence="16">
        <name>Zn(2+)</name>
        <dbReference type="ChEBI" id="CHEBI:29105"/>
    </cofactor>
    <text evidence="16">Binds 1 zinc ion per subunit.</text>
</comment>
<organism evidence="25 26">
    <name type="scientific">Acromyrmex charruanus</name>
    <dbReference type="NCBI Taxonomy" id="2715315"/>
    <lineage>
        <taxon>Eukaryota</taxon>
        <taxon>Metazoa</taxon>
        <taxon>Ecdysozoa</taxon>
        <taxon>Arthropoda</taxon>
        <taxon>Hexapoda</taxon>
        <taxon>Insecta</taxon>
        <taxon>Pterygota</taxon>
        <taxon>Neoptera</taxon>
        <taxon>Endopterygota</taxon>
        <taxon>Hymenoptera</taxon>
        <taxon>Apocrita</taxon>
        <taxon>Aculeata</taxon>
        <taxon>Formicoidea</taxon>
        <taxon>Formicidae</taxon>
        <taxon>Myrmicinae</taxon>
        <taxon>Acromyrmex</taxon>
    </lineage>
</organism>
<feature type="active site" description="Proton acceptor" evidence="15">
    <location>
        <position position="1913"/>
    </location>
</feature>
<evidence type="ECO:0000256" key="13">
    <source>
        <dbReference type="ARBA" id="ARBA00023180"/>
    </source>
</evidence>
<keyword evidence="11" id="KW-0482">Metalloprotease</keyword>
<dbReference type="GO" id="GO:0032991">
    <property type="term" value="C:protein-containing complex"/>
    <property type="evidence" value="ECO:0007669"/>
    <property type="project" value="UniProtKB-ARBA"/>
</dbReference>
<feature type="domain" description="ERAP1-like C-terminal" evidence="22">
    <location>
        <begin position="2143"/>
        <end position="2413"/>
    </location>
</feature>
<comment type="caution">
    <text evidence="25">The sequence shown here is derived from an EMBL/GenBank/DDBJ whole genome shotgun (WGS) entry which is preliminary data.</text>
</comment>
<dbReference type="InterPro" id="IPR001930">
    <property type="entry name" value="Peptidase_M1"/>
</dbReference>
<dbReference type="GO" id="GO:0043171">
    <property type="term" value="P:peptide catabolic process"/>
    <property type="evidence" value="ECO:0007669"/>
    <property type="project" value="TreeGrafter"/>
</dbReference>
<evidence type="ECO:0000256" key="2">
    <source>
        <dbReference type="ARBA" id="ARBA00010136"/>
    </source>
</evidence>
<sequence>MAATYFEPNGARQVFPCWDEPELKTIFNISVMHHQKYLVLSNMEIQKEVMGKDDMIQTCFDFTSPMPTYLVVIVVIPKCDFYHRSNYNQTVNIWCSPSLLSQVTFIYNIAEKVVPFMIQYTNKSEEISKMDHVLIPNFPVDSMENWGLITYNEFHAIYNDNKHSIYKKIKVAKIVTHELIHQWFNLVTPIWWSYLWLKEGFATFLESYIIDKIFEDWRMMDFFVIWTLQTCLTIDVGSLNSVTLKLNSTFDDMSQYSIELYGKAPVLLRMLHHMVTDEVFQKGLITYLDKNRYSSTTPDDLWSAMQSALDKSDVLHDGYRIKEVMDTWINQNSYPEVDVQRISGKTRDIMTFSQKCIYKQETNKCINNTCINNTCTNEWYIPLTFATRSNPNFFNTVPKAWLRPNKTSVRHLLKREDWIIVNIQQTGYYRVIYDISNWQKISYYLNFENYMNIHFLNRIQVISDLFASVLNEQISGSVFISLIKYLNREKDIVVWHSLFPIIQRLWKYFFLPEAAHIKTIMTSLLGSFLQKIGFSESSHDDDMVKLTRLDTIEWACTLGERYCRNEAAIKLSEHLMNPNIYKFPRWTQKFMYCTGLMTANRTTWDKTLILYQHKNLKKRKLINNLKEYQTRERFAKLLLKGLSCAEDSNIIINFLNITAFNPTLFNEKERYFAVLCILENHSRNNLILDYILNNFEIVKPRSMTITALITIILSNVYSYQQIYTKYKSMNARVEDKSGEELINIISENVGRMLRRKMDAVTCIRIAAEEAAENWDPSLLDGNFSYVSGKCSPVIGHDSTNKNCDIHKENVTVFRDMELISDSHFYDIPVNTTYSSVHIPINVYDLTQDVAEDIARTEPLDDIFRQNYESDPALSWQYFGTVTGVLRQYPAMQWRTNLKDTNDDDNDNTIDDYDNDNTIDDDNNNNNVSKNNNEDIDDDNDDDDDDSPADQYDDDDDDDNFPADQHDNDDDDSPVDEYDCRLRNWFIEATTCSKDMVILMDVSGSMKGFGKTIVNSILDTLSNNDFVTLLKYNNETTEFVPCFKDMLIQATPENLDTFKKSMNKIDTDNVANLTEAFTKAFSLLKTYREKRDCNSDSPFRNMATQYACKLTNGNIPPAAAKSCFYFNQQQLSKSQRSIQSDQMAMSYIKMNLRYYIHSYRYFIVPMEFLQFQYGIRGRSNQLTTIAQRTKPRRVSRQQILTQAPRPFTSASANCRGDNHWSKKMPTKLIRISDSPNTIKQPNNVAKTVVRTMDVRTTGVSSPESPCIGHQSQAIRNYFNQVPLLTQQQPQVRNRTSSRGRDNFVNKSFVVDTMTINNYIRIAALEALVDFTRVDGKWEDLEFLLDMAEMDPHPGIRHRLVRLMVENPPFERAHKHRLDKPDLVDRIWNLIKYDNFLIFLVKSFFFCIINIYNFIYSGMLSHDAKLRCDLVDLYYSLYGVRVPFCLPIPEIATIMKPKKAGPPSPEREVRLTYNKICMASYSIIWPTGNFLQQKIMGKEEFNYMEAVRFSLYGGLYVAPTLYCWLKCASHFWPKADLKSAITKVCTLKLKNLYCIIICFFFKILIHKSTKNCRYIKQSRIDMGFLKLLLNIGLILAMSFGINGNFEIIRRLSVNTIPIHYNIKLIPYLEEDNSIFHGESNVEIVIYHASQSISLHSRELEINERETTLINDKGTVYKPMEHIHDNVTNILTLNFKNTLSPGFYILNLKFVGILSEVGSVRIGFMKFPYINNEGNKMWIAATQFEPNGARRMFPCWDEPALKATFNISVIHHQKYIALSNMPIREQFKKDDFILTHFNTTPIMSTYLVAIVIISMLDFTRVSNADETINIWCNSSLASGIQLAYVIAQRITPLLIEYTNSSEKVPKMNHVIIPNFPIHGMENWGLIIYSQESGILYDEIKQPHYKATETAMLVTHEIIHQWFGNLVTPSWWSYQWLKEGLAMFIQSYILDNFKFGAVGKFQVNFIIMASNQYCLLEDNGSMNSVTLKLNNTLEDGTLFSNEVYVKAPILLRMLHSTITAEVFQKGLIKYLTTYQFNSTTPDDLWSTMQSALDESDVPHEDYKIKEVMDTWMNQDRYPIVNVKKNYETGEVTISQICFQKFNETITNKWWIPVTFATQSNPNFSNTMPRYWLRPDQNISFTINSNDWIILNLQQTGYYRVNYDIRNWYKISNYLHTRLQYKNIHVFNRAQIINDAFFFMMEENKEISGYLFINIISYLSLETDYVAWYPLFRILTRLKKILLLPQLENVKLRMIELFDRLLLKIGYEENPHDDDLTIVTRVDVLKFACIFGHVKCKAMATVKLNKHLERPKIHKIRHWQKFVFCSGLMTANKATWDKMLKLYLKKNYKTEKYQKKLLKSLSCAENPDIIINYLNITAFNTSLFHDKEHSLVFMYIIENHARNDLILDYVLNNFEIIKPK</sequence>
<keyword evidence="19" id="KW-0812">Transmembrane</keyword>
<feature type="domain" description="Aminopeptidase N-like N-terminal" evidence="23">
    <location>
        <begin position="1"/>
        <end position="70"/>
    </location>
</feature>
<dbReference type="InterPro" id="IPR050344">
    <property type="entry name" value="Peptidase_M1_aminopeptidases"/>
</dbReference>
<dbReference type="GO" id="GO:0005737">
    <property type="term" value="C:cytoplasm"/>
    <property type="evidence" value="ECO:0007669"/>
    <property type="project" value="TreeGrafter"/>
</dbReference>
<feature type="region of interest" description="Disordered" evidence="18">
    <location>
        <begin position="896"/>
        <end position="974"/>
    </location>
</feature>
<dbReference type="SUPFAM" id="SSF63737">
    <property type="entry name" value="Leukotriene A4 hydrolase N-terminal domain"/>
    <property type="match status" value="2"/>
</dbReference>
<feature type="binding site" evidence="16">
    <location>
        <position position="1912"/>
    </location>
    <ligand>
        <name>Zn(2+)</name>
        <dbReference type="ChEBI" id="CHEBI:29105"/>
        <note>catalytic</note>
    </ligand>
</feature>
<dbReference type="InterPro" id="IPR057991">
    <property type="entry name" value="TPR_TAF2_C"/>
</dbReference>
<feature type="binding site" evidence="16">
    <location>
        <position position="1935"/>
    </location>
    <ligand>
        <name>Zn(2+)</name>
        <dbReference type="ChEBI" id="CHEBI:29105"/>
        <note>catalytic</note>
    </ligand>
</feature>
<dbReference type="GO" id="GO:0005615">
    <property type="term" value="C:extracellular space"/>
    <property type="evidence" value="ECO:0007669"/>
    <property type="project" value="TreeGrafter"/>
</dbReference>
<dbReference type="GO" id="GO:0042277">
    <property type="term" value="F:peptide binding"/>
    <property type="evidence" value="ECO:0007669"/>
    <property type="project" value="TreeGrafter"/>
</dbReference>
<dbReference type="GO" id="GO:0070006">
    <property type="term" value="F:metalloaminopeptidase activity"/>
    <property type="evidence" value="ECO:0007669"/>
    <property type="project" value="TreeGrafter"/>
</dbReference>
<dbReference type="Gene3D" id="1.25.50.20">
    <property type="match status" value="2"/>
</dbReference>
<feature type="site" description="Transition state stabilizer" evidence="17">
    <location>
        <position position="2000"/>
    </location>
</feature>
<evidence type="ECO:0000256" key="5">
    <source>
        <dbReference type="ARBA" id="ARBA00022622"/>
    </source>
</evidence>
<dbReference type="EMBL" id="JAANIC010005802">
    <property type="protein sequence ID" value="KAG5330734.1"/>
    <property type="molecule type" value="Genomic_DNA"/>
</dbReference>
<evidence type="ECO:0000256" key="18">
    <source>
        <dbReference type="SAM" id="MobiDB-lite"/>
    </source>
</evidence>
<feature type="transmembrane region" description="Helical" evidence="19">
    <location>
        <begin position="1581"/>
        <end position="1599"/>
    </location>
</feature>
<dbReference type="GO" id="GO:0006508">
    <property type="term" value="P:proteolysis"/>
    <property type="evidence" value="ECO:0007669"/>
    <property type="project" value="UniProtKB-KW"/>
</dbReference>
<keyword evidence="6" id="KW-0645">Protease</keyword>
<dbReference type="SUPFAM" id="SSF55486">
    <property type="entry name" value="Metalloproteases ('zincins'), catalytic domain"/>
    <property type="match status" value="2"/>
</dbReference>
<comment type="subcellular location">
    <subcellularLocation>
        <location evidence="1">Cell membrane</location>
        <topology evidence="1">Lipid-anchor</topology>
        <topology evidence="1">GPI-anchor</topology>
    </subcellularLocation>
</comment>
<dbReference type="InterPro" id="IPR045357">
    <property type="entry name" value="Aminopeptidase_N-like_N"/>
</dbReference>
<dbReference type="SUPFAM" id="SSF53300">
    <property type="entry name" value="vWA-like"/>
    <property type="match status" value="1"/>
</dbReference>
<evidence type="ECO:0000256" key="10">
    <source>
        <dbReference type="ARBA" id="ARBA00022833"/>
    </source>
</evidence>
<name>A0A836G3Z4_9HYME</name>
<evidence type="ECO:0000313" key="25">
    <source>
        <dbReference type="EMBL" id="KAG5330734.1"/>
    </source>
</evidence>